<feature type="region of interest" description="Disordered" evidence="4">
    <location>
        <begin position="345"/>
        <end position="373"/>
    </location>
</feature>
<dbReference type="PANTHER" id="PTHR12997">
    <property type="entry name" value="TYPE I INOSITOL-1,4,5-TRISPHOSPHATE 5-PHOSPHATASE"/>
    <property type="match status" value="1"/>
</dbReference>
<keyword evidence="7" id="KW-1185">Reference proteome</keyword>
<dbReference type="SUPFAM" id="SSF56219">
    <property type="entry name" value="DNase I-like"/>
    <property type="match status" value="1"/>
</dbReference>
<dbReference type="Pfam" id="PF22669">
    <property type="entry name" value="Exo_endo_phos2"/>
    <property type="match status" value="1"/>
</dbReference>
<evidence type="ECO:0000313" key="6">
    <source>
        <dbReference type="EMBL" id="WAR21834.1"/>
    </source>
</evidence>
<feature type="compositionally biased region" description="Acidic residues" evidence="4">
    <location>
        <begin position="407"/>
        <end position="416"/>
    </location>
</feature>
<feature type="region of interest" description="Disordered" evidence="4">
    <location>
        <begin position="493"/>
        <end position="530"/>
    </location>
</feature>
<proteinExistence type="inferred from homology"/>
<evidence type="ECO:0000259" key="5">
    <source>
        <dbReference type="SMART" id="SM00128"/>
    </source>
</evidence>
<sequence>MEVDRVDSTKLLLVTANVGSIFEDSVRDLEPGMLAIHCQEVGGKNYEASMQHALGNLYFIHECVEEVSIYDFIGFIREYRKHSNQRKIQISPEFLPRFQMVSKRFETDQFEKVPYFIFGDFNFRLDIQSVLKDLTEKTEVNEIRGKKNQISKLTYTDANSKVVLTVESKYFDHHEKHNEVFRNKDRMLNKYDKELEMYKDRVFEFDFTFPPSYPFSEDVSDGLSYMKTRCPSWCDRILLSHTTAPILVNNEKHRPKYDIIGSDVCMGDHKPVYLLLWLRKGKGNQQAPFDTQTSFERRKKLSKKISINGETIDFQKGKINIHDYANFEKSEELIPEFRLSIKTKEGSSLKRQHNISGDSAENSRDAQGVTKKPSFHEIAQRVLLMESALMKWPNRPRTRHHSSSSEDLMDSDEETNQADREPDQDSVHTDVSDLPADTEDLKFELSHSSPSSECGDVKKNAVSKKAIKNENNAELHLRKTVSNTEQALYEKNQSDLHEKCSVEHEHEIKKTSSGKRESVSPTVSPSPEQTQLPMATEVIVPGTQVKISEVDTTKYIHIRQNGTSARVFRETSV</sequence>
<protein>
    <recommendedName>
        <fullName evidence="1">inositol-polyphosphate 5-phosphatase</fullName>
        <ecNumber evidence="1">3.1.3.56</ecNumber>
    </recommendedName>
</protein>
<dbReference type="EC" id="3.1.3.56" evidence="1"/>
<dbReference type="PANTHER" id="PTHR12997:SF2">
    <property type="entry name" value="INOSITOL POLYPHOSPHATE-5-PHOSPHATASE A"/>
    <property type="match status" value="1"/>
</dbReference>
<name>A0ABY7FKX9_MYAAR</name>
<dbReference type="InterPro" id="IPR036691">
    <property type="entry name" value="Endo/exonu/phosph_ase_sf"/>
</dbReference>
<evidence type="ECO:0000256" key="1">
    <source>
        <dbReference type="ARBA" id="ARBA00012997"/>
    </source>
</evidence>
<feature type="compositionally biased region" description="Basic and acidic residues" evidence="4">
    <location>
        <begin position="417"/>
        <end position="431"/>
    </location>
</feature>
<dbReference type="InterPro" id="IPR000300">
    <property type="entry name" value="IPPc"/>
</dbReference>
<feature type="domain" description="Inositol polyphosphate-related phosphatase" evidence="5">
    <location>
        <begin position="7"/>
        <end position="284"/>
    </location>
</feature>
<comment type="similarity">
    <text evidence="3">Belongs to the inositol 1,4,5-trisphosphate 5-phosphatase type I family.</text>
</comment>
<feature type="compositionally biased region" description="Basic and acidic residues" evidence="4">
    <location>
        <begin position="493"/>
        <end position="518"/>
    </location>
</feature>
<evidence type="ECO:0000313" key="7">
    <source>
        <dbReference type="Proteomes" id="UP001164746"/>
    </source>
</evidence>
<dbReference type="Gene3D" id="3.60.10.10">
    <property type="entry name" value="Endonuclease/exonuclease/phosphatase"/>
    <property type="match status" value="1"/>
</dbReference>
<dbReference type="InterPro" id="IPR039737">
    <property type="entry name" value="INPP5A"/>
</dbReference>
<evidence type="ECO:0000256" key="2">
    <source>
        <dbReference type="ARBA" id="ARBA00022801"/>
    </source>
</evidence>
<dbReference type="SMART" id="SM00128">
    <property type="entry name" value="IPPc"/>
    <property type="match status" value="1"/>
</dbReference>
<evidence type="ECO:0000256" key="3">
    <source>
        <dbReference type="ARBA" id="ARBA00023599"/>
    </source>
</evidence>
<evidence type="ECO:0000256" key="4">
    <source>
        <dbReference type="SAM" id="MobiDB-lite"/>
    </source>
</evidence>
<dbReference type="Proteomes" id="UP001164746">
    <property type="component" value="Chromosome 12"/>
</dbReference>
<gene>
    <name evidence="6" type="ORF">MAR_015808</name>
</gene>
<feature type="compositionally biased region" description="Low complexity" evidence="4">
    <location>
        <begin position="519"/>
        <end position="530"/>
    </location>
</feature>
<accession>A0ABY7FKX9</accession>
<keyword evidence="2" id="KW-0378">Hydrolase</keyword>
<dbReference type="EMBL" id="CP111023">
    <property type="protein sequence ID" value="WAR21834.1"/>
    <property type="molecule type" value="Genomic_DNA"/>
</dbReference>
<reference evidence="6" key="1">
    <citation type="submission" date="2022-11" db="EMBL/GenBank/DDBJ databases">
        <title>Centuries of genome instability and evolution in soft-shell clam transmissible cancer (bioRxiv).</title>
        <authorList>
            <person name="Hart S.F.M."/>
            <person name="Yonemitsu M.A."/>
            <person name="Giersch R.M."/>
            <person name="Beal B.F."/>
            <person name="Arriagada G."/>
            <person name="Davis B.W."/>
            <person name="Ostrander E.A."/>
            <person name="Goff S.P."/>
            <person name="Metzger M.J."/>
        </authorList>
    </citation>
    <scope>NUCLEOTIDE SEQUENCE</scope>
    <source>
        <strain evidence="6">MELC-2E11</strain>
        <tissue evidence="6">Siphon/mantle</tissue>
    </source>
</reference>
<feature type="region of interest" description="Disordered" evidence="4">
    <location>
        <begin position="394"/>
        <end position="433"/>
    </location>
</feature>
<organism evidence="6 7">
    <name type="scientific">Mya arenaria</name>
    <name type="common">Soft-shell clam</name>
    <dbReference type="NCBI Taxonomy" id="6604"/>
    <lineage>
        <taxon>Eukaryota</taxon>
        <taxon>Metazoa</taxon>
        <taxon>Spiralia</taxon>
        <taxon>Lophotrochozoa</taxon>
        <taxon>Mollusca</taxon>
        <taxon>Bivalvia</taxon>
        <taxon>Autobranchia</taxon>
        <taxon>Heteroconchia</taxon>
        <taxon>Euheterodonta</taxon>
        <taxon>Imparidentia</taxon>
        <taxon>Neoheterodontei</taxon>
        <taxon>Myida</taxon>
        <taxon>Myoidea</taxon>
        <taxon>Myidae</taxon>
        <taxon>Mya</taxon>
    </lineage>
</organism>